<keyword evidence="2" id="KW-0547">Nucleotide-binding</keyword>
<name>A0A7W9IBZ6_9ACTN</name>
<accession>A0A7W9IBZ6</accession>
<dbReference type="InterPro" id="IPR043129">
    <property type="entry name" value="ATPase_NBD"/>
</dbReference>
<dbReference type="Pfam" id="PF00012">
    <property type="entry name" value="HSP70"/>
    <property type="match status" value="1"/>
</dbReference>
<keyword evidence="3" id="KW-0067">ATP-binding</keyword>
<keyword evidence="8" id="KW-1185">Reference proteome</keyword>
<proteinExistence type="inferred from homology"/>
<evidence type="ECO:0000256" key="5">
    <source>
        <dbReference type="ARBA" id="ARBA00023186"/>
    </source>
</evidence>
<dbReference type="InterPro" id="IPR013126">
    <property type="entry name" value="Hsp_70_fam"/>
</dbReference>
<dbReference type="PANTHER" id="PTHR42749:SF1">
    <property type="entry name" value="CELL SHAPE-DETERMINING PROTEIN MREB"/>
    <property type="match status" value="1"/>
</dbReference>
<reference evidence="7 8" key="1">
    <citation type="submission" date="2020-08" db="EMBL/GenBank/DDBJ databases">
        <title>Sequencing the genomes of 1000 actinobacteria strains.</title>
        <authorList>
            <person name="Klenk H.-P."/>
        </authorList>
    </citation>
    <scope>NUCLEOTIDE SEQUENCE [LARGE SCALE GENOMIC DNA]</scope>
    <source>
        <strain evidence="7 8">DSM 46887</strain>
    </source>
</reference>
<dbReference type="AlphaFoldDB" id="A0A7W9IBZ6"/>
<protein>
    <submittedName>
        <fullName evidence="7">Actin-like ATPase involved in cell morphogenesis</fullName>
    </submittedName>
</protein>
<sequence length="894" mass="95444">MAQWCLGVDLGTSFSAGVIAAEGRFDVLEVEGERRVPSAVMLDERGTLVAGRIAQRGIGISPERVERNPKRYVGRGRMLLGGVPVDVVDAMAALLELFVSEGRRRFDGADPDCIALTHPVAWGADRKAVLLAAAKKVVRGVRIVLVDEPVASARYFASAGRAAGGGSHLAVYDLGGGTFDAAVLTVDGSDFAVVGEPGGSDEIGGEGFDEQVFAFLGTQIERIDAEWWQQVTTNPERRYVSYAADLLKMAREAKETLSKFDTSSHYVVGINEDVHITRADLEDLIGEEIIRTVNILDETIRGAGVQVDELAAVFMTGGPSRMPLVQKVVRERFGDRVRTYDDPKIVVAYGAAQLAWKLKVESRDPVHSSGPVRAADHAVLDGSLSASHALPVAPGTGPAEASRGRHAFPVAGPHALAGPAAGPVVTPAGGHGAFTGPADGATGGHQIPPGPAGAPHTGPQGFAGPVAAPAPAGGVPAGAGAGGPTVPGIEKVMDGVLDARVEGGRIFVHQAFESGHFLRRLDGLDGRHDRELGFGRLVEWALSHEGLVTVEQVGPAQVLVRTLTPDLAIRGTYPMQMWGNPTAIAHGRTAWVFFQSRQPTPVDTTVGLPWGEIGQLAMIEFDLAGNFAFQPPPPRDLGVQAQWFLNEDNRLRRLLDQEAPSGAEPSPSVGALGCTVVLGQFSSNKPMFQNRHQDFRPWQVLCLVDPGGVVRPTVREPGRPWLHQVVLHRGRWFTSSSAGLETDVAGGQTKLVMPRPRAGALRWFPAGNQIYAVGTDQLSPARGWSVGIFDQRTQTLEFLMGKQSATLAGHLTSRYRWERPRLVADGDSMWMTMLDAGRSRLLHVTPGGAREVHRTPGMFEPVARVATGLLCLHRPTDVSGIARDQPTTLVHLPL</sequence>
<dbReference type="PROSITE" id="PS00297">
    <property type="entry name" value="HSP70_1"/>
    <property type="match status" value="1"/>
</dbReference>
<gene>
    <name evidence="7" type="ORF">F4562_000974</name>
</gene>
<dbReference type="Gene3D" id="3.90.640.10">
    <property type="entry name" value="Actin, Chain A, domain 4"/>
    <property type="match status" value="1"/>
</dbReference>
<dbReference type="InterPro" id="IPR018181">
    <property type="entry name" value="Heat_shock_70_CS"/>
</dbReference>
<dbReference type="GO" id="GO:0140662">
    <property type="term" value="F:ATP-dependent protein folding chaperone"/>
    <property type="evidence" value="ECO:0007669"/>
    <property type="project" value="InterPro"/>
</dbReference>
<dbReference type="PANTHER" id="PTHR42749">
    <property type="entry name" value="CELL SHAPE-DETERMINING PROTEIN MREB"/>
    <property type="match status" value="1"/>
</dbReference>
<evidence type="ECO:0000313" key="7">
    <source>
        <dbReference type="EMBL" id="MBB5817912.1"/>
    </source>
</evidence>
<evidence type="ECO:0000256" key="6">
    <source>
        <dbReference type="SAM" id="MobiDB-lite"/>
    </source>
</evidence>
<evidence type="ECO:0000313" key="8">
    <source>
        <dbReference type="Proteomes" id="UP000540685"/>
    </source>
</evidence>
<evidence type="ECO:0000256" key="3">
    <source>
        <dbReference type="ARBA" id="ARBA00022840"/>
    </source>
</evidence>
<evidence type="ECO:0000256" key="2">
    <source>
        <dbReference type="ARBA" id="ARBA00022741"/>
    </source>
</evidence>
<feature type="compositionally biased region" description="Low complexity" evidence="6">
    <location>
        <begin position="453"/>
        <end position="469"/>
    </location>
</feature>
<evidence type="ECO:0000256" key="1">
    <source>
        <dbReference type="ARBA" id="ARBA00007381"/>
    </source>
</evidence>
<dbReference type="GO" id="GO:0005524">
    <property type="term" value="F:ATP binding"/>
    <property type="evidence" value="ECO:0007669"/>
    <property type="project" value="UniProtKB-KW"/>
</dbReference>
<dbReference type="PRINTS" id="PR00301">
    <property type="entry name" value="HEATSHOCK70"/>
</dbReference>
<feature type="compositionally biased region" description="Low complexity" evidence="6">
    <location>
        <begin position="409"/>
        <end position="428"/>
    </location>
</feature>
<feature type="region of interest" description="Disordered" evidence="6">
    <location>
        <begin position="390"/>
        <end position="469"/>
    </location>
</feature>
<comment type="similarity">
    <text evidence="1">Belongs to the heat shock protein 70 family.</text>
</comment>
<dbReference type="SUPFAM" id="SSF53067">
    <property type="entry name" value="Actin-like ATPase domain"/>
    <property type="match status" value="2"/>
</dbReference>
<organism evidence="7 8">
    <name type="scientific">Streptosporangium becharense</name>
    <dbReference type="NCBI Taxonomy" id="1816182"/>
    <lineage>
        <taxon>Bacteria</taxon>
        <taxon>Bacillati</taxon>
        <taxon>Actinomycetota</taxon>
        <taxon>Actinomycetes</taxon>
        <taxon>Streptosporangiales</taxon>
        <taxon>Streptosporangiaceae</taxon>
        <taxon>Streptosporangium</taxon>
    </lineage>
</organism>
<evidence type="ECO:0000256" key="4">
    <source>
        <dbReference type="ARBA" id="ARBA00023016"/>
    </source>
</evidence>
<dbReference type="PROSITE" id="PS01036">
    <property type="entry name" value="HSP70_3"/>
    <property type="match status" value="1"/>
</dbReference>
<dbReference type="RefSeq" id="WP_184548303.1">
    <property type="nucleotide sequence ID" value="NZ_JACHMP010000001.1"/>
</dbReference>
<comment type="caution">
    <text evidence="7">The sequence shown here is derived from an EMBL/GenBank/DDBJ whole genome shotgun (WGS) entry which is preliminary data.</text>
</comment>
<dbReference type="Gene3D" id="3.30.420.40">
    <property type="match status" value="2"/>
</dbReference>
<keyword evidence="5" id="KW-0143">Chaperone</keyword>
<dbReference type="Proteomes" id="UP000540685">
    <property type="component" value="Unassembled WGS sequence"/>
</dbReference>
<keyword evidence="4" id="KW-0346">Stress response</keyword>
<dbReference type="EMBL" id="JACHMP010000001">
    <property type="protein sequence ID" value="MBB5817912.1"/>
    <property type="molecule type" value="Genomic_DNA"/>
</dbReference>